<keyword evidence="7" id="KW-0472">Membrane</keyword>
<keyword evidence="5" id="KW-0418">Kinase</keyword>
<protein>
    <recommendedName>
        <fullName evidence="2">histidine kinase</fullName>
        <ecNumber evidence="2">2.7.13.3</ecNumber>
    </recommendedName>
</protein>
<dbReference type="SUPFAM" id="SSF47384">
    <property type="entry name" value="Homodimeric domain of signal transducing histidine kinase"/>
    <property type="match status" value="1"/>
</dbReference>
<dbReference type="SUPFAM" id="SSF55874">
    <property type="entry name" value="ATPase domain of HSP90 chaperone/DNA topoisomerase II/histidine kinase"/>
    <property type="match status" value="1"/>
</dbReference>
<dbReference type="InterPro" id="IPR003661">
    <property type="entry name" value="HisK_dim/P_dom"/>
</dbReference>
<dbReference type="PANTHER" id="PTHR43047">
    <property type="entry name" value="TWO-COMPONENT HISTIDINE PROTEIN KINASE"/>
    <property type="match status" value="1"/>
</dbReference>
<dbReference type="GO" id="GO:0000155">
    <property type="term" value="F:phosphorelay sensor kinase activity"/>
    <property type="evidence" value="ECO:0007669"/>
    <property type="project" value="InterPro"/>
</dbReference>
<dbReference type="PANTHER" id="PTHR43047:SF72">
    <property type="entry name" value="OSMOSENSING HISTIDINE PROTEIN KINASE SLN1"/>
    <property type="match status" value="1"/>
</dbReference>
<dbReference type="InterPro" id="IPR036890">
    <property type="entry name" value="HATPase_C_sf"/>
</dbReference>
<evidence type="ECO:0000259" key="11">
    <source>
        <dbReference type="PROSITE" id="PS50110"/>
    </source>
</evidence>
<dbReference type="EC" id="2.7.13.3" evidence="2"/>
<evidence type="ECO:0000256" key="1">
    <source>
        <dbReference type="ARBA" id="ARBA00000085"/>
    </source>
</evidence>
<dbReference type="Gene3D" id="3.40.50.2300">
    <property type="match status" value="1"/>
</dbReference>
<evidence type="ECO:0000256" key="7">
    <source>
        <dbReference type="ARBA" id="ARBA00023136"/>
    </source>
</evidence>
<keyword evidence="3 8" id="KW-0597">Phosphoprotein</keyword>
<dbReference type="InterPro" id="IPR005467">
    <property type="entry name" value="His_kinase_dom"/>
</dbReference>
<dbReference type="InterPro" id="IPR003594">
    <property type="entry name" value="HATPase_dom"/>
</dbReference>
<dbReference type="GO" id="GO:0005886">
    <property type="term" value="C:plasma membrane"/>
    <property type="evidence" value="ECO:0007669"/>
    <property type="project" value="TreeGrafter"/>
</dbReference>
<dbReference type="PRINTS" id="PR00344">
    <property type="entry name" value="BCTRLSENSOR"/>
</dbReference>
<dbReference type="InterPro" id="IPR011006">
    <property type="entry name" value="CheY-like_superfamily"/>
</dbReference>
<evidence type="ECO:0000256" key="6">
    <source>
        <dbReference type="ARBA" id="ARBA00023012"/>
    </source>
</evidence>
<feature type="modified residue" description="4-aspartylphosphate" evidence="8">
    <location>
        <position position="69"/>
    </location>
</feature>
<keyword evidence="6" id="KW-0902">Two-component regulatory system</keyword>
<dbReference type="InterPro" id="IPR003018">
    <property type="entry name" value="GAF"/>
</dbReference>
<dbReference type="SMART" id="SM00065">
    <property type="entry name" value="GAF"/>
    <property type="match status" value="1"/>
</dbReference>
<dbReference type="SUPFAM" id="SSF55781">
    <property type="entry name" value="GAF domain-like"/>
    <property type="match status" value="1"/>
</dbReference>
<evidence type="ECO:0000313" key="13">
    <source>
        <dbReference type="Proteomes" id="UP000580839"/>
    </source>
</evidence>
<dbReference type="SMART" id="SM00448">
    <property type="entry name" value="REC"/>
    <property type="match status" value="1"/>
</dbReference>
<sequence length="595" mass="64666">MNELIPPTPASSNESGSAARILVVDDEPSVADVCSEYLGSEGYEVTVAVSGEEAVRVIPQLRPDVILTDINLPGVSGLEVVKFAKQLDADACVIVVTGYASTTSAVEALRQGAYEYVTKPFDLEAVHKIVKSGIKNRRLKEQNRQILVELREKNEQLSRHEVELRERVRVATQQLRTLYDVNQEISANLELVHRVELITARAALDVHARSAVLYLRREGTDDYRAASTNGRSLHHQGADSVDFRHGEGWFGACVASERSLRWDPSAGVAPVLPGVMPAAAESLAAIPLVSEGSVVGLLVASDREGGFHHDEENYLTLFASQAAIAIRNSQLYEHTKSLDRLKSEFVAVVSHEIRTPLTSIKGAIELLGDAQYFQNNDQQNKLLTIAHANTERLLVLIGDILDFSKLESASLPMHLERQRIEPVVQQAAQNIRTLLADKQLRLELADSHDVPDLMIDADRIGQVVTNLLSNAVKFSPAGGRIDVTVERSDEFVKVSIKDQGEGIATHNLSRLFQKFSQVDTTATRRAGGTGLGLVICKGIVEQHGGTIHVETTVGVGSSFYFLLPLTPIAGESARAIQTDAARTDASSTGSTRSSA</sequence>
<dbReference type="SMART" id="SM00388">
    <property type="entry name" value="HisKA"/>
    <property type="match status" value="1"/>
</dbReference>
<evidence type="ECO:0000256" key="3">
    <source>
        <dbReference type="ARBA" id="ARBA00022553"/>
    </source>
</evidence>
<dbReference type="InterPro" id="IPR001789">
    <property type="entry name" value="Sig_transdc_resp-reg_receiver"/>
</dbReference>
<organism evidence="12 13">
    <name type="scientific">Eiseniibacteriota bacterium</name>
    <dbReference type="NCBI Taxonomy" id="2212470"/>
    <lineage>
        <taxon>Bacteria</taxon>
        <taxon>Candidatus Eiseniibacteriota</taxon>
    </lineage>
</organism>
<dbReference type="SMART" id="SM00387">
    <property type="entry name" value="HATPase_c"/>
    <property type="match status" value="1"/>
</dbReference>
<dbReference type="InterPro" id="IPR036097">
    <property type="entry name" value="HisK_dim/P_sf"/>
</dbReference>
<evidence type="ECO:0000256" key="9">
    <source>
        <dbReference type="SAM" id="Coils"/>
    </source>
</evidence>
<dbReference type="SUPFAM" id="SSF52172">
    <property type="entry name" value="CheY-like"/>
    <property type="match status" value="1"/>
</dbReference>
<dbReference type="FunFam" id="1.10.287.130:FF:000001">
    <property type="entry name" value="Two-component sensor histidine kinase"/>
    <property type="match status" value="1"/>
</dbReference>
<comment type="catalytic activity">
    <reaction evidence="1">
        <text>ATP + protein L-histidine = ADP + protein N-phospho-L-histidine.</text>
        <dbReference type="EC" id="2.7.13.3"/>
    </reaction>
</comment>
<dbReference type="Pfam" id="PF00512">
    <property type="entry name" value="HisKA"/>
    <property type="match status" value="1"/>
</dbReference>
<dbReference type="CDD" id="cd16922">
    <property type="entry name" value="HATPase_EvgS-ArcB-TorS-like"/>
    <property type="match status" value="1"/>
</dbReference>
<evidence type="ECO:0000256" key="5">
    <source>
        <dbReference type="ARBA" id="ARBA00022777"/>
    </source>
</evidence>
<dbReference type="Gene3D" id="3.30.450.40">
    <property type="match status" value="1"/>
</dbReference>
<dbReference type="FunFam" id="3.30.565.10:FF:000006">
    <property type="entry name" value="Sensor histidine kinase WalK"/>
    <property type="match status" value="1"/>
</dbReference>
<dbReference type="Pfam" id="PF00072">
    <property type="entry name" value="Response_reg"/>
    <property type="match status" value="1"/>
</dbReference>
<feature type="domain" description="Histidine kinase" evidence="10">
    <location>
        <begin position="348"/>
        <end position="567"/>
    </location>
</feature>
<evidence type="ECO:0000313" key="12">
    <source>
        <dbReference type="EMBL" id="NOT34305.1"/>
    </source>
</evidence>
<name>A0A849SQP8_UNCEI</name>
<feature type="domain" description="Response regulatory" evidence="11">
    <location>
        <begin position="20"/>
        <end position="134"/>
    </location>
</feature>
<accession>A0A849SQP8</accession>
<evidence type="ECO:0000259" key="10">
    <source>
        <dbReference type="PROSITE" id="PS50109"/>
    </source>
</evidence>
<evidence type="ECO:0000256" key="8">
    <source>
        <dbReference type="PROSITE-ProRule" id="PRU00169"/>
    </source>
</evidence>
<evidence type="ECO:0000256" key="4">
    <source>
        <dbReference type="ARBA" id="ARBA00022679"/>
    </source>
</evidence>
<dbReference type="InterPro" id="IPR004358">
    <property type="entry name" value="Sig_transdc_His_kin-like_C"/>
</dbReference>
<reference evidence="12 13" key="1">
    <citation type="submission" date="2020-04" db="EMBL/GenBank/DDBJ databases">
        <title>Metagenomic profiling of ammonia- and methane-oxidizing microorganisms in a Dutch drinking water treatment plant.</title>
        <authorList>
            <person name="Poghosyan L."/>
            <person name="Leucker S."/>
        </authorList>
    </citation>
    <scope>NUCLEOTIDE SEQUENCE [LARGE SCALE GENOMIC DNA]</scope>
    <source>
        <strain evidence="12">S-RSF-IL-03</strain>
    </source>
</reference>
<comment type="caution">
    <text evidence="12">The sequence shown here is derived from an EMBL/GenBank/DDBJ whole genome shotgun (WGS) entry which is preliminary data.</text>
</comment>
<dbReference type="PROSITE" id="PS50109">
    <property type="entry name" value="HIS_KIN"/>
    <property type="match status" value="1"/>
</dbReference>
<dbReference type="Gene3D" id="3.30.565.10">
    <property type="entry name" value="Histidine kinase-like ATPase, C-terminal domain"/>
    <property type="match status" value="1"/>
</dbReference>
<dbReference type="Pfam" id="PF13185">
    <property type="entry name" value="GAF_2"/>
    <property type="match status" value="1"/>
</dbReference>
<keyword evidence="9" id="KW-0175">Coiled coil</keyword>
<dbReference type="GO" id="GO:0009927">
    <property type="term" value="F:histidine phosphotransfer kinase activity"/>
    <property type="evidence" value="ECO:0007669"/>
    <property type="project" value="TreeGrafter"/>
</dbReference>
<dbReference type="CDD" id="cd00082">
    <property type="entry name" value="HisKA"/>
    <property type="match status" value="1"/>
</dbReference>
<dbReference type="EMBL" id="JABFRW010000108">
    <property type="protein sequence ID" value="NOT34305.1"/>
    <property type="molecule type" value="Genomic_DNA"/>
</dbReference>
<dbReference type="Proteomes" id="UP000580839">
    <property type="component" value="Unassembled WGS sequence"/>
</dbReference>
<proteinExistence type="predicted"/>
<dbReference type="AlphaFoldDB" id="A0A849SQP8"/>
<feature type="coiled-coil region" evidence="9">
    <location>
        <begin position="136"/>
        <end position="167"/>
    </location>
</feature>
<dbReference type="PROSITE" id="PS50110">
    <property type="entry name" value="RESPONSE_REGULATORY"/>
    <property type="match status" value="1"/>
</dbReference>
<keyword evidence="4" id="KW-0808">Transferase</keyword>
<dbReference type="Pfam" id="PF02518">
    <property type="entry name" value="HATPase_c"/>
    <property type="match status" value="1"/>
</dbReference>
<gene>
    <name evidence="12" type="ORF">HOP12_09070</name>
</gene>
<dbReference type="InterPro" id="IPR029016">
    <property type="entry name" value="GAF-like_dom_sf"/>
</dbReference>
<dbReference type="Gene3D" id="1.10.287.130">
    <property type="match status" value="1"/>
</dbReference>
<evidence type="ECO:0000256" key="2">
    <source>
        <dbReference type="ARBA" id="ARBA00012438"/>
    </source>
</evidence>